<dbReference type="SUPFAM" id="SSF47095">
    <property type="entry name" value="HMG-box"/>
    <property type="match status" value="1"/>
</dbReference>
<reference evidence="2" key="1">
    <citation type="journal article" date="2020" name="Nature">
        <title>Giant virus diversity and host interactions through global metagenomics.</title>
        <authorList>
            <person name="Schulz F."/>
            <person name="Roux S."/>
            <person name="Paez-Espino D."/>
            <person name="Jungbluth S."/>
            <person name="Walsh D.A."/>
            <person name="Denef V.J."/>
            <person name="McMahon K.D."/>
            <person name="Konstantinidis K.T."/>
            <person name="Eloe-Fadrosh E.A."/>
            <person name="Kyrpides N.C."/>
            <person name="Woyke T."/>
        </authorList>
    </citation>
    <scope>NUCLEOTIDE SEQUENCE</scope>
    <source>
        <strain evidence="2">GVMAG-M-3300010158-60</strain>
    </source>
</reference>
<evidence type="ECO:0000256" key="1">
    <source>
        <dbReference type="SAM" id="MobiDB-lite"/>
    </source>
</evidence>
<dbReference type="EMBL" id="MN739109">
    <property type="protein sequence ID" value="QHS89402.1"/>
    <property type="molecule type" value="Genomic_DNA"/>
</dbReference>
<dbReference type="Gene3D" id="1.10.30.10">
    <property type="entry name" value="High mobility group box domain"/>
    <property type="match status" value="1"/>
</dbReference>
<dbReference type="AlphaFoldDB" id="A0A6C0BBN6"/>
<feature type="compositionally biased region" description="Basic and acidic residues" evidence="1">
    <location>
        <begin position="55"/>
        <end position="65"/>
    </location>
</feature>
<feature type="compositionally biased region" description="Basic and acidic residues" evidence="1">
    <location>
        <begin position="164"/>
        <end position="178"/>
    </location>
</feature>
<feature type="region of interest" description="Disordered" evidence="1">
    <location>
        <begin position="157"/>
        <end position="179"/>
    </location>
</feature>
<dbReference type="InterPro" id="IPR036910">
    <property type="entry name" value="HMG_box_dom_sf"/>
</dbReference>
<name>A0A6C0BBN6_9ZZZZ</name>
<evidence type="ECO:0000313" key="2">
    <source>
        <dbReference type="EMBL" id="QHS89402.1"/>
    </source>
</evidence>
<protein>
    <submittedName>
        <fullName evidence="2">Uncharacterized protein</fullName>
    </submittedName>
</protein>
<sequence>MNASQMITVQMTVAELLMLQNLLARASGAPLPSTPQKAAKAPLEAPGAPKKEKKAKKEKDADAPKKAPNAWIVFTQQVRAALTAAGIKAGVEVTQFCGMLKAKNADYSAWTPELVLAEHGNWKKPEKKSASPSSLPALVPLAAPLAVAAVAVAVAEPAKKARKPQSEETKKAAAEKRAATKAKKAAAAAPLPASPVAAEEIEFSTWTYKGTPYLKNENNDVLSEDYDWVGRFDEKTNTIDRSAVKPDYLEEE</sequence>
<accession>A0A6C0BBN6</accession>
<proteinExistence type="predicted"/>
<feature type="region of interest" description="Disordered" evidence="1">
    <location>
        <begin position="28"/>
        <end position="65"/>
    </location>
</feature>
<organism evidence="2">
    <name type="scientific">viral metagenome</name>
    <dbReference type="NCBI Taxonomy" id="1070528"/>
    <lineage>
        <taxon>unclassified sequences</taxon>
        <taxon>metagenomes</taxon>
        <taxon>organismal metagenomes</taxon>
    </lineage>
</organism>
<feature type="compositionally biased region" description="Low complexity" evidence="1">
    <location>
        <begin position="37"/>
        <end position="48"/>
    </location>
</feature>